<proteinExistence type="predicted"/>
<name>A0A0A9FLQ2_ARUDO</name>
<sequence>MHWPIYMDWGNFLLC</sequence>
<dbReference type="EMBL" id="GBRH01185752">
    <property type="protein sequence ID" value="JAE12144.1"/>
    <property type="molecule type" value="Transcribed_RNA"/>
</dbReference>
<reference evidence="1" key="1">
    <citation type="submission" date="2014-09" db="EMBL/GenBank/DDBJ databases">
        <authorList>
            <person name="Magalhaes I.L.F."/>
            <person name="Oliveira U."/>
            <person name="Santos F.R."/>
            <person name="Vidigal T.H.D.A."/>
            <person name="Brescovit A.D."/>
            <person name="Santos A.J."/>
        </authorList>
    </citation>
    <scope>NUCLEOTIDE SEQUENCE</scope>
    <source>
        <tissue evidence="1">Shoot tissue taken approximately 20 cm above the soil surface</tissue>
    </source>
</reference>
<protein>
    <submittedName>
        <fullName evidence="1">Uncharacterized protein</fullName>
    </submittedName>
</protein>
<organism evidence="1">
    <name type="scientific">Arundo donax</name>
    <name type="common">Giant reed</name>
    <name type="synonym">Donax arundinaceus</name>
    <dbReference type="NCBI Taxonomy" id="35708"/>
    <lineage>
        <taxon>Eukaryota</taxon>
        <taxon>Viridiplantae</taxon>
        <taxon>Streptophyta</taxon>
        <taxon>Embryophyta</taxon>
        <taxon>Tracheophyta</taxon>
        <taxon>Spermatophyta</taxon>
        <taxon>Magnoliopsida</taxon>
        <taxon>Liliopsida</taxon>
        <taxon>Poales</taxon>
        <taxon>Poaceae</taxon>
        <taxon>PACMAD clade</taxon>
        <taxon>Arundinoideae</taxon>
        <taxon>Arundineae</taxon>
        <taxon>Arundo</taxon>
    </lineage>
</organism>
<reference evidence="1" key="2">
    <citation type="journal article" date="2015" name="Data Brief">
        <title>Shoot transcriptome of the giant reed, Arundo donax.</title>
        <authorList>
            <person name="Barrero R.A."/>
            <person name="Guerrero F.D."/>
            <person name="Moolhuijzen P."/>
            <person name="Goolsby J.A."/>
            <person name="Tidwell J."/>
            <person name="Bellgard S.E."/>
            <person name="Bellgard M.I."/>
        </authorList>
    </citation>
    <scope>NUCLEOTIDE SEQUENCE</scope>
    <source>
        <tissue evidence="1">Shoot tissue taken approximately 20 cm above the soil surface</tissue>
    </source>
</reference>
<accession>A0A0A9FLQ2</accession>
<evidence type="ECO:0000313" key="1">
    <source>
        <dbReference type="EMBL" id="JAE12144.1"/>
    </source>
</evidence>